<dbReference type="PANTHER" id="PTHR37422:SF13">
    <property type="entry name" value="LIPOPOLYSACCHARIDE BIOSYNTHESIS PROTEIN PA4999-RELATED"/>
    <property type="match status" value="1"/>
</dbReference>
<evidence type="ECO:0000256" key="5">
    <source>
        <dbReference type="SAM" id="Phobius"/>
    </source>
</evidence>
<feature type="transmembrane region" description="Helical" evidence="5">
    <location>
        <begin position="285"/>
        <end position="301"/>
    </location>
</feature>
<keyword evidence="4 5" id="KW-0472">Membrane</keyword>
<dbReference type="EMBL" id="MGGR01000019">
    <property type="protein sequence ID" value="OGM33334.1"/>
    <property type="molecule type" value="Genomic_DNA"/>
</dbReference>
<evidence type="ECO:0000313" key="7">
    <source>
        <dbReference type="EMBL" id="OGM33334.1"/>
    </source>
</evidence>
<feature type="transmembrane region" description="Helical" evidence="5">
    <location>
        <begin position="421"/>
        <end position="442"/>
    </location>
</feature>
<feature type="transmembrane region" description="Helical" evidence="5">
    <location>
        <begin position="175"/>
        <end position="196"/>
    </location>
</feature>
<dbReference type="PANTHER" id="PTHR37422">
    <property type="entry name" value="TEICHURONIC ACID BIOSYNTHESIS PROTEIN TUAE"/>
    <property type="match status" value="1"/>
</dbReference>
<reference evidence="7 8" key="1">
    <citation type="journal article" date="2016" name="Nat. Commun.">
        <title>Thousands of microbial genomes shed light on interconnected biogeochemical processes in an aquifer system.</title>
        <authorList>
            <person name="Anantharaman K."/>
            <person name="Brown C.T."/>
            <person name="Hug L.A."/>
            <person name="Sharon I."/>
            <person name="Castelle C.J."/>
            <person name="Probst A.J."/>
            <person name="Thomas B.C."/>
            <person name="Singh A."/>
            <person name="Wilkins M.J."/>
            <person name="Karaoz U."/>
            <person name="Brodie E.L."/>
            <person name="Williams K.H."/>
            <person name="Hubbard S.S."/>
            <person name="Banfield J.F."/>
        </authorList>
    </citation>
    <scope>NUCLEOTIDE SEQUENCE [LARGE SCALE GENOMIC DNA]</scope>
</reference>
<feature type="transmembrane region" description="Helical" evidence="5">
    <location>
        <begin position="486"/>
        <end position="504"/>
    </location>
</feature>
<dbReference type="InterPro" id="IPR051533">
    <property type="entry name" value="WaaL-like"/>
</dbReference>
<gene>
    <name evidence="7" type="ORF">A3D01_00385</name>
</gene>
<dbReference type="Pfam" id="PF04932">
    <property type="entry name" value="Wzy_C"/>
    <property type="match status" value="1"/>
</dbReference>
<feature type="transmembrane region" description="Helical" evidence="5">
    <location>
        <begin position="66"/>
        <end position="87"/>
    </location>
</feature>
<organism evidence="7 8">
    <name type="scientific">Candidatus Woesebacteria bacterium RIFCSPHIGHO2_02_FULL_39_13</name>
    <dbReference type="NCBI Taxonomy" id="1802505"/>
    <lineage>
        <taxon>Bacteria</taxon>
        <taxon>Candidatus Woeseibacteriota</taxon>
    </lineage>
</organism>
<dbReference type="InterPro" id="IPR007016">
    <property type="entry name" value="O-antigen_ligase-rel_domated"/>
</dbReference>
<feature type="transmembrane region" description="Helical" evidence="5">
    <location>
        <begin position="463"/>
        <end position="480"/>
    </location>
</feature>
<evidence type="ECO:0000256" key="3">
    <source>
        <dbReference type="ARBA" id="ARBA00022989"/>
    </source>
</evidence>
<keyword evidence="3 5" id="KW-1133">Transmembrane helix</keyword>
<feature type="transmembrane region" description="Helical" evidence="5">
    <location>
        <begin position="258"/>
        <end position="276"/>
    </location>
</feature>
<evidence type="ECO:0000313" key="8">
    <source>
        <dbReference type="Proteomes" id="UP000177169"/>
    </source>
</evidence>
<feature type="transmembrane region" description="Helical" evidence="5">
    <location>
        <begin position="26"/>
        <end position="59"/>
    </location>
</feature>
<accession>A0A1F7Z1L4</accession>
<feature type="transmembrane region" description="Helical" evidence="5">
    <location>
        <begin position="107"/>
        <end position="128"/>
    </location>
</feature>
<sequence>MNNIKNNKYSYFLKLFSFIKSQPETYIIVLFSSATIVLVTVATSLKVAAPFLFLLALFLSSRFKSLFLGFFLMAIYSLQFYSPHKYYSVTAIEGYEIENTLFNEGRVISYGVNLSNIFLIFSAGFMISEVIKSHKNIVSYLWRPLLKHILFATLFLIIGIGGALLYSPYFALSAVWTLQNSQIFLVAILIFYFYIIHKDKFKLFFSVVTFSLFLQFALSAIQFLVQSSLGLSIEAGAGRQIYYALDEVRSLFRVQGTFAVHNELAFVIIIYSVIIIPQALEKKKILYFSGLAAGFASLIMTQSRANWLAYAILIFMTALFFSKEIKVLFKKSFFKRGILYIGLILSVLSYIIIPRFILSFNAPLENAGLSLRTKMITEGLEAFFLNPFLGYGSGTNEVTLLSLFPDGIMKLFPYPVHQGHLHFLLEYGIVGAVFFVLPFYLVARRIINLVARKSTYFGSHKNFIFCYFIGIVLVNLYYSFQNHFGILEFPFVGLILGMGLIAAYSEFFNIKMQ</sequence>
<protein>
    <recommendedName>
        <fullName evidence="6">O-antigen ligase-related domain-containing protein</fullName>
    </recommendedName>
</protein>
<proteinExistence type="predicted"/>
<evidence type="ECO:0000256" key="1">
    <source>
        <dbReference type="ARBA" id="ARBA00004141"/>
    </source>
</evidence>
<name>A0A1F7Z1L4_9BACT</name>
<evidence type="ECO:0000256" key="4">
    <source>
        <dbReference type="ARBA" id="ARBA00023136"/>
    </source>
</evidence>
<feature type="transmembrane region" description="Helical" evidence="5">
    <location>
        <begin position="307"/>
        <end position="325"/>
    </location>
</feature>
<evidence type="ECO:0000256" key="2">
    <source>
        <dbReference type="ARBA" id="ARBA00022692"/>
    </source>
</evidence>
<dbReference type="GO" id="GO:0016020">
    <property type="term" value="C:membrane"/>
    <property type="evidence" value="ECO:0007669"/>
    <property type="project" value="UniProtKB-SubCell"/>
</dbReference>
<dbReference type="STRING" id="1802505.A3D01_00385"/>
<feature type="domain" description="O-antigen ligase-related" evidence="6">
    <location>
        <begin position="291"/>
        <end position="436"/>
    </location>
</feature>
<comment type="caution">
    <text evidence="7">The sequence shown here is derived from an EMBL/GenBank/DDBJ whole genome shotgun (WGS) entry which is preliminary data.</text>
</comment>
<keyword evidence="2 5" id="KW-0812">Transmembrane</keyword>
<evidence type="ECO:0000259" key="6">
    <source>
        <dbReference type="Pfam" id="PF04932"/>
    </source>
</evidence>
<dbReference type="AlphaFoldDB" id="A0A1F7Z1L4"/>
<feature type="transmembrane region" description="Helical" evidence="5">
    <location>
        <begin position="203"/>
        <end position="225"/>
    </location>
</feature>
<dbReference type="Proteomes" id="UP000177169">
    <property type="component" value="Unassembled WGS sequence"/>
</dbReference>
<comment type="subcellular location">
    <subcellularLocation>
        <location evidence="1">Membrane</location>
        <topology evidence="1">Multi-pass membrane protein</topology>
    </subcellularLocation>
</comment>
<feature type="transmembrane region" description="Helical" evidence="5">
    <location>
        <begin position="337"/>
        <end position="357"/>
    </location>
</feature>
<feature type="transmembrane region" description="Helical" evidence="5">
    <location>
        <begin position="149"/>
        <end position="169"/>
    </location>
</feature>